<keyword evidence="2" id="KW-0732">Signal</keyword>
<feature type="transmembrane region" description="Helical" evidence="1">
    <location>
        <begin position="61"/>
        <end position="84"/>
    </location>
</feature>
<dbReference type="Proteomes" id="UP000696573">
    <property type="component" value="Unassembled WGS sequence"/>
</dbReference>
<feature type="signal peptide" evidence="2">
    <location>
        <begin position="1"/>
        <end position="24"/>
    </location>
</feature>
<keyword evidence="1" id="KW-0472">Membrane</keyword>
<evidence type="ECO:0000313" key="4">
    <source>
        <dbReference type="Proteomes" id="UP000696573"/>
    </source>
</evidence>
<feature type="chain" id="PRO_5040415549" evidence="2">
    <location>
        <begin position="25"/>
        <end position="98"/>
    </location>
</feature>
<reference evidence="3" key="1">
    <citation type="submission" date="2021-10" db="EMBL/GenBank/DDBJ databases">
        <authorList>
            <person name="Piombo E."/>
        </authorList>
    </citation>
    <scope>NUCLEOTIDE SEQUENCE</scope>
</reference>
<keyword evidence="1" id="KW-1133">Transmembrane helix</keyword>
<comment type="caution">
    <text evidence="3">The sequence shown here is derived from an EMBL/GenBank/DDBJ whole genome shotgun (WGS) entry which is preliminary data.</text>
</comment>
<evidence type="ECO:0000256" key="1">
    <source>
        <dbReference type="SAM" id="Phobius"/>
    </source>
</evidence>
<dbReference type="OrthoDB" id="5150761at2759"/>
<proteinExistence type="predicted"/>
<evidence type="ECO:0000313" key="3">
    <source>
        <dbReference type="EMBL" id="CAH0014483.1"/>
    </source>
</evidence>
<keyword evidence="1" id="KW-0812">Transmembrane</keyword>
<accession>A0A9N9YEA3</accession>
<sequence>MAALQSNLLCIAALLLSAVNQSYAFALPALEDPFGSPLLDARSSNNNNKKSSTARKLAKGAIIGIAVGVAVFVLIIVALIVCCCMRRRKSKKAREIGQ</sequence>
<evidence type="ECO:0000256" key="2">
    <source>
        <dbReference type="SAM" id="SignalP"/>
    </source>
</evidence>
<organism evidence="3 4">
    <name type="scientific">Clonostachys rhizophaga</name>
    <dbReference type="NCBI Taxonomy" id="160324"/>
    <lineage>
        <taxon>Eukaryota</taxon>
        <taxon>Fungi</taxon>
        <taxon>Dikarya</taxon>
        <taxon>Ascomycota</taxon>
        <taxon>Pezizomycotina</taxon>
        <taxon>Sordariomycetes</taxon>
        <taxon>Hypocreomycetidae</taxon>
        <taxon>Hypocreales</taxon>
        <taxon>Bionectriaceae</taxon>
        <taxon>Clonostachys</taxon>
    </lineage>
</organism>
<dbReference type="EMBL" id="CABFNQ020000432">
    <property type="protein sequence ID" value="CAH0014483.1"/>
    <property type="molecule type" value="Genomic_DNA"/>
</dbReference>
<dbReference type="AlphaFoldDB" id="A0A9N9YEA3"/>
<keyword evidence="4" id="KW-1185">Reference proteome</keyword>
<name>A0A9N9YEA3_9HYPO</name>
<protein>
    <submittedName>
        <fullName evidence="3">Uncharacterized protein</fullName>
    </submittedName>
</protein>
<gene>
    <name evidence="3" type="ORF">CRHIZ90672A_00017158</name>
</gene>